<keyword evidence="4" id="KW-1185">Reference proteome</keyword>
<dbReference type="Proteomes" id="UP000799118">
    <property type="component" value="Unassembled WGS sequence"/>
</dbReference>
<dbReference type="OrthoDB" id="2988301at2759"/>
<evidence type="ECO:0000313" key="3">
    <source>
        <dbReference type="EMBL" id="KAE9403545.1"/>
    </source>
</evidence>
<dbReference type="EMBL" id="ML769424">
    <property type="protein sequence ID" value="KAE9403545.1"/>
    <property type="molecule type" value="Genomic_DNA"/>
</dbReference>
<feature type="region of interest" description="Disordered" evidence="1">
    <location>
        <begin position="205"/>
        <end position="229"/>
    </location>
</feature>
<feature type="transmembrane region" description="Helical" evidence="2">
    <location>
        <begin position="130"/>
        <end position="153"/>
    </location>
</feature>
<protein>
    <submittedName>
        <fullName evidence="3">Uncharacterized protein</fullName>
    </submittedName>
</protein>
<name>A0A6A4I438_9AGAR</name>
<sequence>MGKRSSGSAVMTTLLVAPYAFWVILTIGFLIAGGVNPQMVQRDLAVDPYCVLSHPVPPIFVCSLTLVFGLAVLVLLVILAVGMLKMRIQINQNSAYPSRSRFGLRSAGDGEDDNKRKSGYGRNRAQMLALIVRLITFGLLGMIAIAISTVFVFNRAAGSRADLALAALPPAGVLVFGTQKDFLLLWSSLIRWCLQCLPNCFHRATQSSPDDDDSKEASSHARPKGGVHDTTEMEIVPTDVLNIGMGDGAFLALPREEEEVLVSPRRVEAFRENE</sequence>
<gene>
    <name evidence="3" type="ORF">BT96DRAFT_990206</name>
</gene>
<dbReference type="AlphaFoldDB" id="A0A6A4I438"/>
<reference evidence="3" key="1">
    <citation type="journal article" date="2019" name="Environ. Microbiol.">
        <title>Fungal ecological strategies reflected in gene transcription - a case study of two litter decomposers.</title>
        <authorList>
            <person name="Barbi F."/>
            <person name="Kohler A."/>
            <person name="Barry K."/>
            <person name="Baskaran P."/>
            <person name="Daum C."/>
            <person name="Fauchery L."/>
            <person name="Ihrmark K."/>
            <person name="Kuo A."/>
            <person name="LaButti K."/>
            <person name="Lipzen A."/>
            <person name="Morin E."/>
            <person name="Grigoriev I.V."/>
            <person name="Henrissat B."/>
            <person name="Lindahl B."/>
            <person name="Martin F."/>
        </authorList>
    </citation>
    <scope>NUCLEOTIDE SEQUENCE</scope>
    <source>
        <strain evidence="3">JB14</strain>
    </source>
</reference>
<keyword evidence="2" id="KW-1133">Transmembrane helix</keyword>
<keyword evidence="2" id="KW-0812">Transmembrane</keyword>
<keyword evidence="2" id="KW-0472">Membrane</keyword>
<accession>A0A6A4I438</accession>
<evidence type="ECO:0000313" key="4">
    <source>
        <dbReference type="Proteomes" id="UP000799118"/>
    </source>
</evidence>
<organism evidence="3 4">
    <name type="scientific">Gymnopus androsaceus JB14</name>
    <dbReference type="NCBI Taxonomy" id="1447944"/>
    <lineage>
        <taxon>Eukaryota</taxon>
        <taxon>Fungi</taxon>
        <taxon>Dikarya</taxon>
        <taxon>Basidiomycota</taxon>
        <taxon>Agaricomycotina</taxon>
        <taxon>Agaricomycetes</taxon>
        <taxon>Agaricomycetidae</taxon>
        <taxon>Agaricales</taxon>
        <taxon>Marasmiineae</taxon>
        <taxon>Omphalotaceae</taxon>
        <taxon>Gymnopus</taxon>
    </lineage>
</organism>
<proteinExistence type="predicted"/>
<evidence type="ECO:0000256" key="2">
    <source>
        <dbReference type="SAM" id="Phobius"/>
    </source>
</evidence>
<feature type="transmembrane region" description="Helical" evidence="2">
    <location>
        <begin position="12"/>
        <end position="35"/>
    </location>
</feature>
<feature type="transmembrane region" description="Helical" evidence="2">
    <location>
        <begin position="55"/>
        <end position="84"/>
    </location>
</feature>
<evidence type="ECO:0000256" key="1">
    <source>
        <dbReference type="SAM" id="MobiDB-lite"/>
    </source>
</evidence>